<dbReference type="Ensembl" id="ENSCSAVT00000006307.1">
    <property type="protein sequence ID" value="ENSCSAVP00000006229.1"/>
    <property type="gene ID" value="ENSCSAVG00000003716.1"/>
</dbReference>
<sequence length="328" mass="36346">MKLEWTLFGILYTWIVLADDSNGLCSIDLQELSITNHQGFIDYPGGGKEYPANQTCTWLFPATGRQILRFTFDYVDIRGGRSCDDHLVLPDGKVRCTNVNTTRSYMYVKTNEANCSDDSTFVSTNWPYPSLTFVSDASDSGLGFKLSFSIEDGLCTDYTTTTSSKTSEVSTTGPSPIPPTVPVGLIVGLSFGGVLILVLAGVGFIFCRSRCDHTERPLPKIPTETESHIKPVTYESIRKPNDEAEYITPNDARKYCHSNEVIKIKPDAVGIYENSDVDNIDVSKLCQRNETLQTRENHDNESTESGYMAPISVVQPVYLDLNEGSQIP</sequence>
<keyword evidence="3" id="KW-0472">Membrane</keyword>
<name>H2YLM7_CIOSA</name>
<reference evidence="7" key="1">
    <citation type="submission" date="2003-08" db="EMBL/GenBank/DDBJ databases">
        <authorList>
            <person name="Birren B."/>
            <person name="Nusbaum C."/>
            <person name="Abebe A."/>
            <person name="Abouelleil A."/>
            <person name="Adekoya E."/>
            <person name="Ait-zahra M."/>
            <person name="Allen N."/>
            <person name="Allen T."/>
            <person name="An P."/>
            <person name="Anderson M."/>
            <person name="Anderson S."/>
            <person name="Arachchi H."/>
            <person name="Armbruster J."/>
            <person name="Bachantsang P."/>
            <person name="Baldwin J."/>
            <person name="Barry A."/>
            <person name="Bayul T."/>
            <person name="Blitshsteyn B."/>
            <person name="Bloom T."/>
            <person name="Blye J."/>
            <person name="Boguslavskiy L."/>
            <person name="Borowsky M."/>
            <person name="Boukhgalter B."/>
            <person name="Brunache A."/>
            <person name="Butler J."/>
            <person name="Calixte N."/>
            <person name="Calvo S."/>
            <person name="Camarata J."/>
            <person name="Campo K."/>
            <person name="Chang J."/>
            <person name="Cheshatsang Y."/>
            <person name="Citroen M."/>
            <person name="Collymore A."/>
            <person name="Considine T."/>
            <person name="Cook A."/>
            <person name="Cooke P."/>
            <person name="Corum B."/>
            <person name="Cuomo C."/>
            <person name="David R."/>
            <person name="Dawoe T."/>
            <person name="Degray S."/>
            <person name="Dodge S."/>
            <person name="Dooley K."/>
            <person name="Dorje P."/>
            <person name="Dorjee K."/>
            <person name="Dorris L."/>
            <person name="Duffey N."/>
            <person name="Dupes A."/>
            <person name="Elkins T."/>
            <person name="Engels R."/>
            <person name="Erickson J."/>
            <person name="Farina A."/>
            <person name="Faro S."/>
            <person name="Ferreira P."/>
            <person name="Fischer H."/>
            <person name="Fitzgerald M."/>
            <person name="Foley K."/>
            <person name="Gage D."/>
            <person name="Galagan J."/>
            <person name="Gearin G."/>
            <person name="Gnerre S."/>
            <person name="Gnirke A."/>
            <person name="Goyette A."/>
            <person name="Graham J."/>
            <person name="Grandbois E."/>
            <person name="Gyaltsen K."/>
            <person name="Hafez N."/>
            <person name="Hagopian D."/>
            <person name="Hagos B."/>
            <person name="Hall J."/>
            <person name="Hatcher B."/>
            <person name="Heller A."/>
            <person name="Higgins H."/>
            <person name="Honan T."/>
            <person name="Horn A."/>
            <person name="Houde N."/>
            <person name="Hughes L."/>
            <person name="Hulme W."/>
            <person name="Husby E."/>
            <person name="Iliev I."/>
            <person name="Jaffe D."/>
            <person name="Jones C."/>
            <person name="Kamal M."/>
            <person name="Kamat A."/>
            <person name="Kamvysselis M."/>
            <person name="Karlsson E."/>
            <person name="Kells C."/>
            <person name="Kieu A."/>
            <person name="Kisner P."/>
            <person name="Kodira C."/>
            <person name="Kulbokas E."/>
            <person name="Labutti K."/>
            <person name="Lama D."/>
            <person name="Landers T."/>
            <person name="Leger J."/>
            <person name="Levine S."/>
            <person name="Lewis D."/>
            <person name="Lewis T."/>
            <person name="Lindblad-toh K."/>
            <person name="Liu X."/>
            <person name="Lokyitsang T."/>
            <person name="Lokyitsang Y."/>
            <person name="Lucien O."/>
            <person name="Lui A."/>
            <person name="Ma L.J."/>
            <person name="Mabbitt R."/>
            <person name="Macdonald J."/>
            <person name="Maclean C."/>
            <person name="Major J."/>
            <person name="Manning J."/>
            <person name="Marabella R."/>
            <person name="Maru K."/>
            <person name="Matthews C."/>
            <person name="Mauceli E."/>
            <person name="Mccarthy M."/>
            <person name="Mcdonough S."/>
            <person name="Mcghee T."/>
            <person name="Meldrim J."/>
            <person name="Meneus L."/>
            <person name="Mesirov J."/>
            <person name="Mihalev A."/>
            <person name="Mihova T."/>
            <person name="Mikkelsen T."/>
            <person name="Mlenga V."/>
            <person name="Moru K."/>
            <person name="Mozes J."/>
            <person name="Mulrain L."/>
            <person name="Munson G."/>
            <person name="Naylor J."/>
            <person name="Newes C."/>
            <person name="Nguyen C."/>
            <person name="Nguyen N."/>
            <person name="Nguyen T."/>
            <person name="Nicol R."/>
            <person name="Nielsen C."/>
            <person name="Nizzari M."/>
            <person name="Norbu C."/>
            <person name="Norbu N."/>
            <person name="O'donnell P."/>
            <person name="Okoawo O."/>
            <person name="O'leary S."/>
            <person name="Omotosho B."/>
            <person name="O'neill K."/>
            <person name="Osman S."/>
            <person name="Parker S."/>
            <person name="Perrin D."/>
            <person name="Phunkhang P."/>
            <person name="Piqani B."/>
            <person name="Purcell S."/>
            <person name="Rachupka T."/>
            <person name="Ramasamy U."/>
            <person name="Rameau R."/>
            <person name="Ray V."/>
            <person name="Raymond C."/>
            <person name="Retta R."/>
            <person name="Richardson S."/>
            <person name="Rise C."/>
            <person name="Rodriguez J."/>
            <person name="Rogers J."/>
            <person name="Rogov P."/>
            <person name="Rutman M."/>
            <person name="Schupbach R."/>
            <person name="Seaman C."/>
            <person name="Settipalli S."/>
            <person name="Sharpe T."/>
            <person name="Sheridan J."/>
            <person name="Sherpa N."/>
            <person name="Shi J."/>
            <person name="Smirnov S."/>
            <person name="Smith C."/>
            <person name="Sougnez C."/>
            <person name="Spencer B."/>
            <person name="Stalker J."/>
            <person name="Stange-thomann N."/>
            <person name="Stavropoulos S."/>
            <person name="Stetson K."/>
            <person name="Stone C."/>
            <person name="Stone S."/>
            <person name="Stubbs M."/>
            <person name="Talamas J."/>
            <person name="Tchuinga P."/>
            <person name="Tenzing P."/>
            <person name="Tesfaye S."/>
            <person name="Theodore J."/>
            <person name="Thoulutsang Y."/>
            <person name="Topham K."/>
            <person name="Towey S."/>
            <person name="Tsamla T."/>
            <person name="Tsomo N."/>
            <person name="Vallee D."/>
            <person name="Vassiliev H."/>
            <person name="Venkataraman V."/>
            <person name="Vinson J."/>
            <person name="Vo A."/>
            <person name="Wade C."/>
            <person name="Wang S."/>
            <person name="Wangchuk T."/>
            <person name="Wangdi T."/>
            <person name="Whittaker C."/>
            <person name="Wilkinson J."/>
            <person name="Wu Y."/>
            <person name="Wyman D."/>
            <person name="Yadav S."/>
            <person name="Yang S."/>
            <person name="Yang X."/>
            <person name="Yeager S."/>
            <person name="Yee E."/>
            <person name="Young G."/>
            <person name="Zainoun J."/>
            <person name="Zembeck L."/>
            <person name="Zimmer A."/>
            <person name="Zody M."/>
            <person name="Lander E."/>
        </authorList>
    </citation>
    <scope>NUCLEOTIDE SEQUENCE [LARGE SCALE GENOMIC DNA]</scope>
</reference>
<dbReference type="SMART" id="SM00042">
    <property type="entry name" value="CUB"/>
    <property type="match status" value="1"/>
</dbReference>
<dbReference type="CDD" id="cd00041">
    <property type="entry name" value="CUB"/>
    <property type="match status" value="1"/>
</dbReference>
<evidence type="ECO:0000313" key="6">
    <source>
        <dbReference type="Ensembl" id="ENSCSAVP00000006229.1"/>
    </source>
</evidence>
<dbReference type="AlphaFoldDB" id="H2YLM7"/>
<reference evidence="6" key="2">
    <citation type="submission" date="2025-08" db="UniProtKB">
        <authorList>
            <consortium name="Ensembl"/>
        </authorList>
    </citation>
    <scope>IDENTIFICATION</scope>
</reference>
<accession>H2YLM7</accession>
<proteinExistence type="predicted"/>
<organism evidence="6 7">
    <name type="scientific">Ciona savignyi</name>
    <name type="common">Pacific transparent sea squirt</name>
    <dbReference type="NCBI Taxonomy" id="51511"/>
    <lineage>
        <taxon>Eukaryota</taxon>
        <taxon>Metazoa</taxon>
        <taxon>Chordata</taxon>
        <taxon>Tunicata</taxon>
        <taxon>Ascidiacea</taxon>
        <taxon>Phlebobranchia</taxon>
        <taxon>Cionidae</taxon>
        <taxon>Ciona</taxon>
    </lineage>
</organism>
<feature type="signal peptide" evidence="4">
    <location>
        <begin position="1"/>
        <end position="18"/>
    </location>
</feature>
<keyword evidence="4" id="KW-0732">Signal</keyword>
<reference evidence="6" key="3">
    <citation type="submission" date="2025-09" db="UniProtKB">
        <authorList>
            <consortium name="Ensembl"/>
        </authorList>
    </citation>
    <scope>IDENTIFICATION</scope>
</reference>
<keyword evidence="3" id="KW-0812">Transmembrane</keyword>
<dbReference type="Pfam" id="PF00431">
    <property type="entry name" value="CUB"/>
    <property type="match status" value="1"/>
</dbReference>
<feature type="transmembrane region" description="Helical" evidence="3">
    <location>
        <begin position="183"/>
        <end position="207"/>
    </location>
</feature>
<keyword evidence="3" id="KW-1133">Transmembrane helix</keyword>
<protein>
    <recommendedName>
        <fullName evidence="5">CUB domain-containing protein</fullName>
    </recommendedName>
</protein>
<evidence type="ECO:0000313" key="7">
    <source>
        <dbReference type="Proteomes" id="UP000007875"/>
    </source>
</evidence>
<evidence type="ECO:0000256" key="4">
    <source>
        <dbReference type="SAM" id="SignalP"/>
    </source>
</evidence>
<feature type="chain" id="PRO_5003578726" description="CUB domain-containing protein" evidence="4">
    <location>
        <begin position="19"/>
        <end position="328"/>
    </location>
</feature>
<dbReference type="HOGENOM" id="CLU_847188_0_0_1"/>
<evidence type="ECO:0000256" key="3">
    <source>
        <dbReference type="SAM" id="Phobius"/>
    </source>
</evidence>
<dbReference type="InterPro" id="IPR035914">
    <property type="entry name" value="Sperma_CUB_dom_sf"/>
</dbReference>
<dbReference type="PROSITE" id="PS01180">
    <property type="entry name" value="CUB"/>
    <property type="match status" value="1"/>
</dbReference>
<feature type="domain" description="CUB" evidence="5">
    <location>
        <begin position="25"/>
        <end position="151"/>
    </location>
</feature>
<dbReference type="SUPFAM" id="SSF49854">
    <property type="entry name" value="Spermadhesin, CUB domain"/>
    <property type="match status" value="1"/>
</dbReference>
<comment type="caution">
    <text evidence="2">Lacks conserved residue(s) required for the propagation of feature annotation.</text>
</comment>
<evidence type="ECO:0000256" key="1">
    <source>
        <dbReference type="ARBA" id="ARBA00023157"/>
    </source>
</evidence>
<keyword evidence="1" id="KW-1015">Disulfide bond</keyword>
<keyword evidence="7" id="KW-1185">Reference proteome</keyword>
<dbReference type="Proteomes" id="UP000007875">
    <property type="component" value="Unassembled WGS sequence"/>
</dbReference>
<evidence type="ECO:0000259" key="5">
    <source>
        <dbReference type="PROSITE" id="PS01180"/>
    </source>
</evidence>
<dbReference type="Gene3D" id="2.60.120.290">
    <property type="entry name" value="Spermadhesin, CUB domain"/>
    <property type="match status" value="1"/>
</dbReference>
<dbReference type="InParanoid" id="H2YLM7"/>
<evidence type="ECO:0000256" key="2">
    <source>
        <dbReference type="PROSITE-ProRule" id="PRU00059"/>
    </source>
</evidence>
<dbReference type="GeneTree" id="ENSGT00390000003389"/>
<dbReference type="InterPro" id="IPR000859">
    <property type="entry name" value="CUB_dom"/>
</dbReference>